<dbReference type="eggNOG" id="COG3086">
    <property type="taxonomic scope" value="Bacteria"/>
</dbReference>
<evidence type="ECO:0000313" key="3">
    <source>
        <dbReference type="Proteomes" id="UP000002186"/>
    </source>
</evidence>
<name>C4ZKS2_THASP</name>
<dbReference type="Proteomes" id="UP000002186">
    <property type="component" value="Chromosome"/>
</dbReference>
<keyword evidence="1" id="KW-1133">Transmembrane helix</keyword>
<dbReference type="InterPro" id="IPR026268">
    <property type="entry name" value="RseC"/>
</dbReference>
<dbReference type="PANTHER" id="PTHR35867">
    <property type="entry name" value="PROTEIN RSEC"/>
    <property type="match status" value="1"/>
</dbReference>
<accession>C4ZKS2</accession>
<keyword evidence="1" id="KW-0812">Transmembrane</keyword>
<gene>
    <name evidence="2" type="ordered locus">Tmz1t_2318</name>
</gene>
<evidence type="ECO:0000256" key="1">
    <source>
        <dbReference type="SAM" id="Phobius"/>
    </source>
</evidence>
<reference evidence="3" key="1">
    <citation type="submission" date="2009-05" db="EMBL/GenBank/DDBJ databases">
        <title>Complete sequence of chromosome of Thauera sp. MZ1T.</title>
        <authorList>
            <consortium name="US DOE Joint Genome Institute"/>
            <person name="Lucas S."/>
            <person name="Copeland A."/>
            <person name="Lapidus A."/>
            <person name="Glavina del Rio T."/>
            <person name="Dalin E."/>
            <person name="Tice H."/>
            <person name="Bruce D."/>
            <person name="Goodwin L."/>
            <person name="Pitluck S."/>
            <person name="Sims D."/>
            <person name="Brettin T."/>
            <person name="Detter J.C."/>
            <person name="Han C."/>
            <person name="Larimer F."/>
            <person name="Land M."/>
            <person name="Hauser L."/>
            <person name="Kyrpides N."/>
            <person name="Mikhailova N."/>
            <person name="Sayler G.S."/>
        </authorList>
    </citation>
    <scope>NUCLEOTIDE SEQUENCE [LARGE SCALE GENOMIC DNA]</scope>
    <source>
        <strain evidence="3">MZ1T</strain>
    </source>
</reference>
<organism evidence="2 3">
    <name type="scientific">Thauera aminoaromatica</name>
    <dbReference type="NCBI Taxonomy" id="164330"/>
    <lineage>
        <taxon>Bacteria</taxon>
        <taxon>Pseudomonadati</taxon>
        <taxon>Pseudomonadota</taxon>
        <taxon>Betaproteobacteria</taxon>
        <taxon>Rhodocyclales</taxon>
        <taxon>Zoogloeaceae</taxon>
        <taxon>Thauera</taxon>
    </lineage>
</organism>
<dbReference type="AlphaFoldDB" id="C4ZKS2"/>
<dbReference type="OrthoDB" id="8536337at2"/>
<evidence type="ECO:0000313" key="2">
    <source>
        <dbReference type="EMBL" id="ACK55057.1"/>
    </source>
</evidence>
<proteinExistence type="predicted"/>
<reference evidence="2 3" key="2">
    <citation type="journal article" date="2012" name="Stand. Genomic Sci.">
        <title>Complete genome sequence of Thauera aminoaromatica strain MZ1T.</title>
        <authorList>
            <person name="Jiang K."/>
            <person name="Sanseverino J."/>
            <person name="Chauhan A."/>
            <person name="Lucas S."/>
            <person name="Copeland A."/>
            <person name="Lapidus A."/>
            <person name="Del Rio T.G."/>
            <person name="Dalin E."/>
            <person name="Tice H."/>
            <person name="Bruce D."/>
            <person name="Goodwin L."/>
            <person name="Pitluck S."/>
            <person name="Sims D."/>
            <person name="Brettin T."/>
            <person name="Detter J.C."/>
            <person name="Han C."/>
            <person name="Chang Y.J."/>
            <person name="Larimer F."/>
            <person name="Land M."/>
            <person name="Hauser L."/>
            <person name="Kyrpides N.C."/>
            <person name="Mikhailova N."/>
            <person name="Moser S."/>
            <person name="Jegier P."/>
            <person name="Close D."/>
            <person name="Debruyn J.M."/>
            <person name="Wang Y."/>
            <person name="Layton A.C."/>
            <person name="Allen M.S."/>
            <person name="Sayler G.S."/>
        </authorList>
    </citation>
    <scope>NUCLEOTIDE SEQUENCE [LARGE SCALE GENOMIC DNA]</scope>
    <source>
        <strain evidence="2 3">MZ1T</strain>
    </source>
</reference>
<dbReference type="EMBL" id="CP001281">
    <property type="protein sequence ID" value="ACK55057.1"/>
    <property type="molecule type" value="Genomic_DNA"/>
</dbReference>
<dbReference type="PIRSF" id="PIRSF004923">
    <property type="entry name" value="RseC"/>
    <property type="match status" value="1"/>
</dbReference>
<dbReference type="InterPro" id="IPR007359">
    <property type="entry name" value="SigmaE_reg_RseC_MucC"/>
</dbReference>
<feature type="transmembrane region" description="Helical" evidence="1">
    <location>
        <begin position="107"/>
        <end position="127"/>
    </location>
</feature>
<dbReference type="HOGENOM" id="CLU_124911_0_1_4"/>
<feature type="transmembrane region" description="Helical" evidence="1">
    <location>
        <begin position="77"/>
        <end position="101"/>
    </location>
</feature>
<dbReference type="Pfam" id="PF04246">
    <property type="entry name" value="RseC_MucC"/>
    <property type="match status" value="1"/>
</dbReference>
<sequence>MEARARILRIENGQAWVKLSGKQGGCGRCDEPGGCGSVQISHVFGMPRDEFSIPADARFAAGDAVVIRIPDGAPLRAALVSYGLGTLLLLVGAAFGSLLGGVQHGDAWGLAGGVAGLALAWVVNRMLSRSRNWRNSLSMELSVEENCSRRLRVLQ</sequence>
<dbReference type="PANTHER" id="PTHR35867:SF1">
    <property type="entry name" value="PROTEIN RSEC"/>
    <property type="match status" value="1"/>
</dbReference>
<dbReference type="STRING" id="85643.Tmz1t_2318"/>
<dbReference type="KEGG" id="tmz:Tmz1t_2318"/>
<keyword evidence="1" id="KW-0472">Membrane</keyword>
<protein>
    <submittedName>
        <fullName evidence="2">Positive regulator of sigma E, RseC/MucC</fullName>
    </submittedName>
</protein>
<keyword evidence="3" id="KW-1185">Reference proteome</keyword>